<proteinExistence type="predicted"/>
<evidence type="ECO:0008006" key="3">
    <source>
        <dbReference type="Google" id="ProtNLM"/>
    </source>
</evidence>
<reference evidence="1 2" key="1">
    <citation type="submission" date="2020-04" db="EMBL/GenBank/DDBJ databases">
        <title>Genome sequencing of novel species.</title>
        <authorList>
            <person name="Heo J."/>
            <person name="Kim S.-J."/>
            <person name="Kim J.-S."/>
            <person name="Hong S.-B."/>
            <person name="Kwon S.-W."/>
        </authorList>
    </citation>
    <scope>NUCLEOTIDE SEQUENCE [LARGE SCALE GENOMIC DNA]</scope>
    <source>
        <strain evidence="1 2">F39-2</strain>
    </source>
</reference>
<sequence length="536" mass="60674">MKRLIITTLILLIVTVMITVTYFKSLNVPGRLNHQVINTIPSTAALILKFNNDQGFHDIYDSSTIWQTVIGEQNIHELKALQQYVTHNSLLKSVLANQNIYLSLHPQQGDTTDFLITLPAGKQQSANGFKQFLHPGTTNKTSGLVVVNGTTKPTIYSLYLDSVKRNFYFVEKANAVISGSFSLSLVTESAQYSSKKATTIFTLLPEEQTSNSLANLYVNYQQLKPLLNQWYRNHDDPDLVKPLQLLPATAALSLNYKSDALMFNGFTTLKDQQAVSYLNLFQSLKPVVNELKNIFPATTAYSSSFAAEDVTHFEQLLSDWQNKAGLRNSKLALYKKIKSETGVSFEKEFNSLLGHEFAVVTTRFQERLAIIALKNGSNLRPVITNISSMADDGLTGQLNYDRLPFYLLGDAFAFLRRPYFMIVDNYLILANTPIELKNYNDNYLNGRFLSKIDEYNSFDDLLAERCNISFFIHFKNADYVLKNTLKKAFYKNYQQHNGGFKNFYAASYQLTSSDQQFYTAFCAKLNQAGTVQSTIK</sequence>
<dbReference type="KEGG" id="mrob:HH214_17800"/>
<name>A0A7L5EB29_9SPHI</name>
<organism evidence="1 2">
    <name type="scientific">Mucilaginibacter robiniae</name>
    <dbReference type="NCBI Taxonomy" id="2728022"/>
    <lineage>
        <taxon>Bacteria</taxon>
        <taxon>Pseudomonadati</taxon>
        <taxon>Bacteroidota</taxon>
        <taxon>Sphingobacteriia</taxon>
        <taxon>Sphingobacteriales</taxon>
        <taxon>Sphingobacteriaceae</taxon>
        <taxon>Mucilaginibacter</taxon>
    </lineage>
</organism>
<dbReference type="EMBL" id="CP051682">
    <property type="protein sequence ID" value="QJD97596.1"/>
    <property type="molecule type" value="Genomic_DNA"/>
</dbReference>
<dbReference type="RefSeq" id="WP_169609908.1">
    <property type="nucleotide sequence ID" value="NZ_CP051682.1"/>
</dbReference>
<gene>
    <name evidence="1" type="ORF">HH214_17800</name>
</gene>
<accession>A0A7L5EB29</accession>
<evidence type="ECO:0000313" key="1">
    <source>
        <dbReference type="EMBL" id="QJD97596.1"/>
    </source>
</evidence>
<dbReference type="Proteomes" id="UP000503278">
    <property type="component" value="Chromosome"/>
</dbReference>
<keyword evidence="2" id="KW-1185">Reference proteome</keyword>
<protein>
    <recommendedName>
        <fullName evidence="3">DUF3352 domain-containing protein</fullName>
    </recommendedName>
</protein>
<dbReference type="AlphaFoldDB" id="A0A7L5EB29"/>
<evidence type="ECO:0000313" key="2">
    <source>
        <dbReference type="Proteomes" id="UP000503278"/>
    </source>
</evidence>